<evidence type="ECO:0000256" key="4">
    <source>
        <dbReference type="ARBA" id="ARBA00022741"/>
    </source>
</evidence>
<dbReference type="HOGENOM" id="CLU_023861_4_1_1"/>
<dbReference type="PANTHER" id="PTHR11947:SF20">
    <property type="entry name" value="[3-METHYL-2-OXOBUTANOATE DEHYDROGENASE [LIPOAMIDE]] KINASE, MITOCHONDRIAL"/>
    <property type="match status" value="1"/>
</dbReference>
<dbReference type="InterPro" id="IPR003594">
    <property type="entry name" value="HATPase_dom"/>
</dbReference>
<gene>
    <name evidence="10" type="ORF">MELLADRAFT_117181</name>
</gene>
<reference evidence="11" key="1">
    <citation type="journal article" date="2011" name="Proc. Natl. Acad. Sci. U.S.A.">
        <title>Obligate biotrophy features unraveled by the genomic analysis of rust fungi.</title>
        <authorList>
            <person name="Duplessis S."/>
            <person name="Cuomo C.A."/>
            <person name="Lin Y.-C."/>
            <person name="Aerts A."/>
            <person name="Tisserant E."/>
            <person name="Veneault-Fourrey C."/>
            <person name="Joly D.L."/>
            <person name="Hacquard S."/>
            <person name="Amselem J."/>
            <person name="Cantarel B.L."/>
            <person name="Chiu R."/>
            <person name="Coutinho P.M."/>
            <person name="Feau N."/>
            <person name="Field M."/>
            <person name="Frey P."/>
            <person name="Gelhaye E."/>
            <person name="Goldberg J."/>
            <person name="Grabherr M.G."/>
            <person name="Kodira C.D."/>
            <person name="Kohler A."/>
            <person name="Kuees U."/>
            <person name="Lindquist E.A."/>
            <person name="Lucas S.M."/>
            <person name="Mago R."/>
            <person name="Mauceli E."/>
            <person name="Morin E."/>
            <person name="Murat C."/>
            <person name="Pangilinan J.L."/>
            <person name="Park R."/>
            <person name="Pearson M."/>
            <person name="Quesneville H."/>
            <person name="Rouhier N."/>
            <person name="Sakthikumar S."/>
            <person name="Salamov A.A."/>
            <person name="Schmutz J."/>
            <person name="Selles B."/>
            <person name="Shapiro H."/>
            <person name="Tanguay P."/>
            <person name="Tuskan G.A."/>
            <person name="Henrissat B."/>
            <person name="Van de Peer Y."/>
            <person name="Rouze P."/>
            <person name="Ellis J.G."/>
            <person name="Dodds P.N."/>
            <person name="Schein J.E."/>
            <person name="Zhong S."/>
            <person name="Hamelin R.C."/>
            <person name="Grigoriev I.V."/>
            <person name="Szabo L.J."/>
            <person name="Martin F."/>
        </authorList>
    </citation>
    <scope>NUCLEOTIDE SEQUENCE [LARGE SCALE GENOMIC DNA]</scope>
    <source>
        <strain evidence="11">98AG31 / pathotype 3-4-7</strain>
    </source>
</reference>
<accession>F4RUB7</accession>
<evidence type="ECO:0000256" key="2">
    <source>
        <dbReference type="ARBA" id="ARBA00022553"/>
    </source>
</evidence>
<dbReference type="SUPFAM" id="SSF69012">
    <property type="entry name" value="alpha-ketoacid dehydrogenase kinase, N-terminal domain"/>
    <property type="match status" value="1"/>
</dbReference>
<dbReference type="Gene3D" id="3.30.565.10">
    <property type="entry name" value="Histidine kinase-like ATPase, C-terminal domain"/>
    <property type="match status" value="1"/>
</dbReference>
<proteinExistence type="inferred from homology"/>
<dbReference type="eggNOG" id="KOG0787">
    <property type="taxonomic scope" value="Eukaryota"/>
</dbReference>
<evidence type="ECO:0000256" key="7">
    <source>
        <dbReference type="ARBA" id="ARBA00023128"/>
    </source>
</evidence>
<dbReference type="EC" id="2.7.11.-" evidence="8"/>
<protein>
    <recommendedName>
        <fullName evidence="8">Protein-serine/threonine kinase</fullName>
        <ecNumber evidence="8">2.7.11.-</ecNumber>
    </recommendedName>
</protein>
<organism evidence="11">
    <name type="scientific">Melampsora larici-populina (strain 98AG31 / pathotype 3-4-7)</name>
    <name type="common">Poplar leaf rust fungus</name>
    <dbReference type="NCBI Taxonomy" id="747676"/>
    <lineage>
        <taxon>Eukaryota</taxon>
        <taxon>Fungi</taxon>
        <taxon>Dikarya</taxon>
        <taxon>Basidiomycota</taxon>
        <taxon>Pucciniomycotina</taxon>
        <taxon>Pucciniomycetes</taxon>
        <taxon>Pucciniales</taxon>
        <taxon>Melampsoraceae</taxon>
        <taxon>Melampsora</taxon>
    </lineage>
</organism>
<comment type="subcellular location">
    <subcellularLocation>
        <location evidence="8">Mitochondrion matrix</location>
    </subcellularLocation>
</comment>
<keyword evidence="5 8" id="KW-0418">Kinase</keyword>
<dbReference type="STRING" id="747676.F4RUB7"/>
<evidence type="ECO:0000256" key="3">
    <source>
        <dbReference type="ARBA" id="ARBA00022679"/>
    </source>
</evidence>
<evidence type="ECO:0000256" key="8">
    <source>
        <dbReference type="RuleBase" id="RU366032"/>
    </source>
</evidence>
<sequence length="431" mass="47965">MVIRNSSIFARCRFSASASLIHSPVILSSSLLARDRNYFRAHLGTEADSSLNKGWGRIASMCDKISITLERLLRFCPPLSREASIESAELTRVELTQRLERRVKVQLSLPYLPASNPHTSEVMSIYTNALTGLREVLPITSMEQNAELVKKLEKMVEDEANVLPLFAKGFQECKRYLSEEQIGSFLDKAIRARLSIRLLAEQHIALSKGSLESTRIGIVDTQLNVRESVERSARFVSDLCHGTYGTSPDWNIKGDLDAKVCFVGIHQVISYILSAFRATVERQLHLTESSNLPPVEITISVYEPSPVQAHPSDFLPSTKVSNDLLCIRIRDYGGGIRPSDFEKIFLYAFTTVGQHEPEAAEWDDGLFGQTDGLKSGLGRIAGLGYGLPMARLYARYFGGNLELVNMHGLSGGTDAYVLFRMGPNHTLSHRE</sequence>
<dbReference type="InterPro" id="IPR018955">
    <property type="entry name" value="BCDHK/PDK_N"/>
</dbReference>
<dbReference type="GO" id="GO:0010906">
    <property type="term" value="P:regulation of glucose metabolic process"/>
    <property type="evidence" value="ECO:0007669"/>
    <property type="project" value="TreeGrafter"/>
</dbReference>
<dbReference type="GO" id="GO:0005759">
    <property type="term" value="C:mitochondrial matrix"/>
    <property type="evidence" value="ECO:0007669"/>
    <property type="project" value="UniProtKB-SubCell"/>
</dbReference>
<keyword evidence="2" id="KW-0597">Phosphoprotein</keyword>
<dbReference type="GO" id="GO:0004740">
    <property type="term" value="F:pyruvate dehydrogenase (acetyl-transferring) kinase activity"/>
    <property type="evidence" value="ECO:0007669"/>
    <property type="project" value="TreeGrafter"/>
</dbReference>
<comment type="similarity">
    <text evidence="1 8">Belongs to the PDK/BCKDK protein kinase family.</text>
</comment>
<dbReference type="RefSeq" id="XP_007412700.1">
    <property type="nucleotide sequence ID" value="XM_007412638.1"/>
</dbReference>
<keyword evidence="7 8" id="KW-0496">Mitochondrion</keyword>
<keyword evidence="6 8" id="KW-0067">ATP-binding</keyword>
<evidence type="ECO:0000259" key="9">
    <source>
        <dbReference type="SMART" id="SM00387"/>
    </source>
</evidence>
<dbReference type="GO" id="GO:0005524">
    <property type="term" value="F:ATP binding"/>
    <property type="evidence" value="ECO:0007669"/>
    <property type="project" value="UniProtKB-UniRule"/>
</dbReference>
<evidence type="ECO:0000256" key="6">
    <source>
        <dbReference type="ARBA" id="ARBA00022840"/>
    </source>
</evidence>
<dbReference type="Pfam" id="PF10436">
    <property type="entry name" value="BCDHK_Adom3"/>
    <property type="match status" value="1"/>
</dbReference>
<name>F4RUB7_MELLP</name>
<keyword evidence="4 8" id="KW-0547">Nucleotide-binding</keyword>
<evidence type="ECO:0000256" key="5">
    <source>
        <dbReference type="ARBA" id="ARBA00022777"/>
    </source>
</evidence>
<dbReference type="KEGG" id="mlr:MELLADRAFT_117181"/>
<dbReference type="InterPro" id="IPR036890">
    <property type="entry name" value="HATPase_C_sf"/>
</dbReference>
<dbReference type="InterPro" id="IPR036784">
    <property type="entry name" value="AK/P_DHK_N_sf"/>
</dbReference>
<keyword evidence="3 8" id="KW-0808">Transferase</keyword>
<keyword evidence="11" id="KW-1185">Reference proteome</keyword>
<feature type="domain" description="Histidine kinase/HSP90-like ATPase" evidence="9">
    <location>
        <begin position="260"/>
        <end position="423"/>
    </location>
</feature>
<dbReference type="PANTHER" id="PTHR11947">
    <property type="entry name" value="PYRUVATE DEHYDROGENASE KINASE"/>
    <property type="match status" value="1"/>
</dbReference>
<dbReference type="InterPro" id="IPR039028">
    <property type="entry name" value="BCKD/PDK"/>
</dbReference>
<evidence type="ECO:0000256" key="1">
    <source>
        <dbReference type="ARBA" id="ARBA00006155"/>
    </source>
</evidence>
<evidence type="ECO:0000313" key="11">
    <source>
        <dbReference type="Proteomes" id="UP000001072"/>
    </source>
</evidence>
<dbReference type="AlphaFoldDB" id="F4RUB7"/>
<dbReference type="EMBL" id="GL883121">
    <property type="protein sequence ID" value="EGG03907.1"/>
    <property type="molecule type" value="Genomic_DNA"/>
</dbReference>
<dbReference type="InParanoid" id="F4RUB7"/>
<dbReference type="Gene3D" id="1.20.140.20">
    <property type="entry name" value="Alpha-ketoacid/pyruvate dehydrogenase kinase, N-terminal domain"/>
    <property type="match status" value="1"/>
</dbReference>
<dbReference type="Proteomes" id="UP000001072">
    <property type="component" value="Unassembled WGS sequence"/>
</dbReference>
<dbReference type="VEuPathDB" id="FungiDB:MELLADRAFT_117181"/>
<dbReference type="SUPFAM" id="SSF55874">
    <property type="entry name" value="ATPase domain of HSP90 chaperone/DNA topoisomerase II/histidine kinase"/>
    <property type="match status" value="1"/>
</dbReference>
<dbReference type="GeneID" id="18925963"/>
<dbReference type="SMART" id="SM00387">
    <property type="entry name" value="HATPase_c"/>
    <property type="match status" value="1"/>
</dbReference>
<evidence type="ECO:0000313" key="10">
    <source>
        <dbReference type="EMBL" id="EGG03907.1"/>
    </source>
</evidence>
<dbReference type="OrthoDB" id="3264224at2759"/>